<organism evidence="10 11">
    <name type="scientific">Levilactobacillus spicheri</name>
    <dbReference type="NCBI Taxonomy" id="216463"/>
    <lineage>
        <taxon>Bacteria</taxon>
        <taxon>Bacillati</taxon>
        <taxon>Bacillota</taxon>
        <taxon>Bacilli</taxon>
        <taxon>Lactobacillales</taxon>
        <taxon>Lactobacillaceae</taxon>
        <taxon>Levilactobacillus</taxon>
    </lineage>
</organism>
<dbReference type="CDD" id="cd17503">
    <property type="entry name" value="MFS_LmrB_MDR_like"/>
    <property type="match status" value="1"/>
</dbReference>
<feature type="transmembrane region" description="Helical" evidence="8">
    <location>
        <begin position="264"/>
        <end position="285"/>
    </location>
</feature>
<evidence type="ECO:0000256" key="8">
    <source>
        <dbReference type="SAM" id="Phobius"/>
    </source>
</evidence>
<feature type="transmembrane region" description="Helical" evidence="8">
    <location>
        <begin position="48"/>
        <end position="68"/>
    </location>
</feature>
<feature type="transmembrane region" description="Helical" evidence="8">
    <location>
        <begin position="163"/>
        <end position="184"/>
    </location>
</feature>
<name>A0A0F3RSK8_9LACO</name>
<protein>
    <recommendedName>
        <fullName evidence="9">Major facilitator superfamily (MFS) profile domain-containing protein</fullName>
    </recommendedName>
</protein>
<evidence type="ECO:0000256" key="6">
    <source>
        <dbReference type="ARBA" id="ARBA00022989"/>
    </source>
</evidence>
<dbReference type="InterPro" id="IPR011701">
    <property type="entry name" value="MFS"/>
</dbReference>
<feature type="transmembrane region" description="Helical" evidence="8">
    <location>
        <begin position="354"/>
        <end position="380"/>
    </location>
</feature>
<feature type="transmembrane region" description="Helical" evidence="8">
    <location>
        <begin position="221"/>
        <end position="244"/>
    </location>
</feature>
<dbReference type="InterPro" id="IPR020846">
    <property type="entry name" value="MFS_dom"/>
</dbReference>
<sequence>MAKLTYHRGLLVTVVLISAFVSMLNQTVLSVAQPAIMKAFDVNVSTATWLSTGYSLIGGILIPITAWLADRFNTKRLVSVSLSIFLVGTIVAFFSSSFALLLTGRLVQAVGAGVLSGLSMTILFSVYDESEAGKPTMLLGIIFGLSPAIGPTLGGYIVDTIGWHWIFGITLPIIALALMMAVFFMADVVPHIGTKLDAGSVVLSTLGFGGLLYGVSETSDYGWWSFQTSLPGILGGLLVIAWAWRQLAIENPMLELRIFKVKNFSVASAISAITQISMVAVEFILPLYLQNARDLTALQSGLTLLPGALVMFLLAPISGSLVEKNKGRQAVIFGVSMMTLSTLILSFITPTTPIWVVAALYALRNVGLAFAMMPAGTMAMNALPKKLVSHGSAGNNVTRQVGAAFGTAILISVMQSVATTHSPAASELQVNAAKYANDMHLALIHGAQASLWLATGIGVVGIASALMLKNKEASRRID</sequence>
<dbReference type="Proteomes" id="UP000033491">
    <property type="component" value="Unassembled WGS sequence"/>
</dbReference>
<comment type="subcellular location">
    <subcellularLocation>
        <location evidence="1">Cell membrane</location>
        <topology evidence="1">Multi-pass membrane protein</topology>
    </subcellularLocation>
</comment>
<feature type="transmembrane region" description="Helical" evidence="8">
    <location>
        <begin position="297"/>
        <end position="318"/>
    </location>
</feature>
<feature type="transmembrane region" description="Helical" evidence="8">
    <location>
        <begin position="330"/>
        <end position="348"/>
    </location>
</feature>
<keyword evidence="5 8" id="KW-0812">Transmembrane</keyword>
<feature type="transmembrane region" description="Helical" evidence="8">
    <location>
        <begin position="401"/>
        <end position="418"/>
    </location>
</feature>
<feature type="transmembrane region" description="Helical" evidence="8">
    <location>
        <begin position="80"/>
        <end position="100"/>
    </location>
</feature>
<dbReference type="PATRIC" id="fig|216463.3.peg.917"/>
<dbReference type="SUPFAM" id="SSF103473">
    <property type="entry name" value="MFS general substrate transporter"/>
    <property type="match status" value="1"/>
</dbReference>
<keyword evidence="7 8" id="KW-0472">Membrane</keyword>
<feature type="transmembrane region" description="Helical" evidence="8">
    <location>
        <begin position="196"/>
        <end position="215"/>
    </location>
</feature>
<feature type="domain" description="Major facilitator superfamily (MFS) profile" evidence="9">
    <location>
        <begin position="11"/>
        <end position="473"/>
    </location>
</feature>
<keyword evidence="4" id="KW-1003">Cell membrane</keyword>
<dbReference type="Pfam" id="PF07690">
    <property type="entry name" value="MFS_1"/>
    <property type="match status" value="1"/>
</dbReference>
<evidence type="ECO:0000256" key="7">
    <source>
        <dbReference type="ARBA" id="ARBA00023136"/>
    </source>
</evidence>
<accession>A0A0F3RSK8</accession>
<dbReference type="PANTHER" id="PTHR42718:SF9">
    <property type="entry name" value="MAJOR FACILITATOR SUPERFAMILY MULTIDRUG TRANSPORTER MFSC"/>
    <property type="match status" value="1"/>
</dbReference>
<dbReference type="PANTHER" id="PTHR42718">
    <property type="entry name" value="MAJOR FACILITATOR SUPERFAMILY MULTIDRUG TRANSPORTER MFSC"/>
    <property type="match status" value="1"/>
</dbReference>
<comment type="similarity">
    <text evidence="2">Belongs to the major facilitator superfamily. EmrB family.</text>
</comment>
<dbReference type="InterPro" id="IPR036259">
    <property type="entry name" value="MFS_trans_sf"/>
</dbReference>
<feature type="transmembrane region" description="Helical" evidence="8">
    <location>
        <begin position="138"/>
        <end position="157"/>
    </location>
</feature>
<dbReference type="PRINTS" id="PR01036">
    <property type="entry name" value="TCRTETB"/>
</dbReference>
<evidence type="ECO:0000256" key="2">
    <source>
        <dbReference type="ARBA" id="ARBA00008537"/>
    </source>
</evidence>
<keyword evidence="6 8" id="KW-1133">Transmembrane helix</keyword>
<dbReference type="GO" id="GO:0005886">
    <property type="term" value="C:plasma membrane"/>
    <property type="evidence" value="ECO:0007669"/>
    <property type="project" value="UniProtKB-SubCell"/>
</dbReference>
<evidence type="ECO:0000256" key="5">
    <source>
        <dbReference type="ARBA" id="ARBA00022692"/>
    </source>
</evidence>
<evidence type="ECO:0000256" key="4">
    <source>
        <dbReference type="ARBA" id="ARBA00022475"/>
    </source>
</evidence>
<keyword evidence="3" id="KW-0813">Transport</keyword>
<feature type="transmembrane region" description="Helical" evidence="8">
    <location>
        <begin position="106"/>
        <end position="126"/>
    </location>
</feature>
<dbReference type="NCBIfam" id="TIGR00711">
    <property type="entry name" value="efflux_EmrB"/>
    <property type="match status" value="1"/>
</dbReference>
<evidence type="ECO:0000256" key="3">
    <source>
        <dbReference type="ARBA" id="ARBA00022448"/>
    </source>
</evidence>
<evidence type="ECO:0000256" key="1">
    <source>
        <dbReference type="ARBA" id="ARBA00004651"/>
    </source>
</evidence>
<reference evidence="10 11" key="1">
    <citation type="submission" date="2015-03" db="EMBL/GenBank/DDBJ databases">
        <authorList>
            <person name="Zheng J."/>
            <person name="Ganezle M."/>
        </authorList>
    </citation>
    <scope>NUCLEOTIDE SEQUENCE [LARGE SCALE GENOMIC DNA]</scope>
    <source>
        <strain evidence="10 11">LP38</strain>
    </source>
</reference>
<dbReference type="AlphaFoldDB" id="A0A0F3RSK8"/>
<evidence type="ECO:0000313" key="10">
    <source>
        <dbReference type="EMBL" id="KJW12599.1"/>
    </source>
</evidence>
<dbReference type="EMBL" id="JZCR01000019">
    <property type="protein sequence ID" value="KJW12599.1"/>
    <property type="molecule type" value="Genomic_DNA"/>
</dbReference>
<proteinExistence type="inferred from homology"/>
<dbReference type="InterPro" id="IPR004638">
    <property type="entry name" value="EmrB-like"/>
</dbReference>
<dbReference type="PROSITE" id="PS50850">
    <property type="entry name" value="MFS"/>
    <property type="match status" value="1"/>
</dbReference>
<dbReference type="Gene3D" id="1.20.1250.20">
    <property type="entry name" value="MFS general substrate transporter like domains"/>
    <property type="match status" value="1"/>
</dbReference>
<feature type="transmembrane region" description="Helical" evidence="8">
    <location>
        <begin position="449"/>
        <end position="468"/>
    </location>
</feature>
<dbReference type="GO" id="GO:0022857">
    <property type="term" value="F:transmembrane transporter activity"/>
    <property type="evidence" value="ECO:0007669"/>
    <property type="project" value="InterPro"/>
</dbReference>
<evidence type="ECO:0000259" key="9">
    <source>
        <dbReference type="PROSITE" id="PS50850"/>
    </source>
</evidence>
<dbReference type="RefSeq" id="WP_045807707.1">
    <property type="nucleotide sequence ID" value="NZ_JZCR01000019.1"/>
</dbReference>
<gene>
    <name evidence="10" type="ORF">VC81_08985</name>
</gene>
<dbReference type="Gene3D" id="1.20.1720.10">
    <property type="entry name" value="Multidrug resistance protein D"/>
    <property type="match status" value="1"/>
</dbReference>
<evidence type="ECO:0000313" key="11">
    <source>
        <dbReference type="Proteomes" id="UP000033491"/>
    </source>
</evidence>
<comment type="caution">
    <text evidence="10">The sequence shown here is derived from an EMBL/GenBank/DDBJ whole genome shotgun (WGS) entry which is preliminary data.</text>
</comment>